<dbReference type="eggNOG" id="ENOG5032IES">
    <property type="taxonomic scope" value="Bacteria"/>
</dbReference>
<evidence type="ECO:0000313" key="2">
    <source>
        <dbReference type="Proteomes" id="UP000076404"/>
    </source>
</evidence>
<dbReference type="Proteomes" id="UP000076404">
    <property type="component" value="Chromosome"/>
</dbReference>
<keyword evidence="2" id="KW-1185">Reference proteome</keyword>
<dbReference type="OrthoDB" id="9815678at2"/>
<dbReference type="AlphaFoldDB" id="A0A143BMX8"/>
<dbReference type="KEGG" id="gph:GEMMAAP_19470"/>
<dbReference type="STRING" id="1379270.GEMMAAP_19470"/>
<evidence type="ECO:0000313" key="1">
    <source>
        <dbReference type="EMBL" id="AMW06378.1"/>
    </source>
</evidence>
<reference evidence="1 2" key="2">
    <citation type="journal article" date="2016" name="Environ. Microbiol. Rep.">
        <title>Metagenomic evidence for the presence of phototrophic Gemmatimonadetes bacteria in diverse environments.</title>
        <authorList>
            <person name="Zeng Y."/>
            <person name="Baumbach J."/>
            <person name="Barbosa E.G."/>
            <person name="Azevedo V."/>
            <person name="Zhang C."/>
            <person name="Koblizek M."/>
        </authorList>
    </citation>
    <scope>NUCLEOTIDE SEQUENCE [LARGE SCALE GENOMIC DNA]</scope>
    <source>
        <strain evidence="1 2">AP64</strain>
    </source>
</reference>
<accession>A0A143BMX8</accession>
<reference evidence="1 2" key="1">
    <citation type="journal article" date="2014" name="Proc. Natl. Acad. Sci. U.S.A.">
        <title>Functional type 2 photosynthetic reaction centers found in the rare bacterial phylum Gemmatimonadetes.</title>
        <authorList>
            <person name="Zeng Y."/>
            <person name="Feng F."/>
            <person name="Medova H."/>
            <person name="Dean J."/>
            <person name="Koblizek M."/>
        </authorList>
    </citation>
    <scope>NUCLEOTIDE SEQUENCE [LARGE SCALE GENOMIC DNA]</scope>
    <source>
        <strain evidence="1 2">AP64</strain>
    </source>
</reference>
<dbReference type="RefSeq" id="WP_026848876.1">
    <property type="nucleotide sequence ID" value="NZ_CP011454.1"/>
</dbReference>
<proteinExistence type="predicted"/>
<dbReference type="EMBL" id="CP011454">
    <property type="protein sequence ID" value="AMW06378.1"/>
    <property type="molecule type" value="Genomic_DNA"/>
</dbReference>
<name>A0A143BMX8_9BACT</name>
<protein>
    <submittedName>
        <fullName evidence="1">Uncharacterized protein</fullName>
    </submittedName>
</protein>
<sequence>MIYAFDQFTDALGAPLRDFSKGRLAALMADPRASTWEDAHGVVLNAQGLTLWQAWIAIDPEAPREGRHVTIDAYDRVQVVREWERVPDVEMLGEIVRFVLGQTAGQ</sequence>
<gene>
    <name evidence="1" type="ORF">GEMMAAP_19470</name>
</gene>
<organism evidence="1 2">
    <name type="scientific">Gemmatimonas phototrophica</name>
    <dbReference type="NCBI Taxonomy" id="1379270"/>
    <lineage>
        <taxon>Bacteria</taxon>
        <taxon>Pseudomonadati</taxon>
        <taxon>Gemmatimonadota</taxon>
        <taxon>Gemmatimonadia</taxon>
        <taxon>Gemmatimonadales</taxon>
        <taxon>Gemmatimonadaceae</taxon>
        <taxon>Gemmatimonas</taxon>
    </lineage>
</organism>